<evidence type="ECO:0000256" key="5">
    <source>
        <dbReference type="ARBA" id="ARBA00023125"/>
    </source>
</evidence>
<accession>A0A314Z8R7</accession>
<dbReference type="InterPro" id="IPR013088">
    <property type="entry name" value="Znf_NHR/GATA"/>
</dbReference>
<evidence type="ECO:0000256" key="7">
    <source>
        <dbReference type="ARBA" id="ARBA00024019"/>
    </source>
</evidence>
<dbReference type="Gene3D" id="3.30.50.10">
    <property type="entry name" value="Erythroid Transcription Factor GATA-1, subunit A"/>
    <property type="match status" value="1"/>
</dbReference>
<keyword evidence="5" id="KW-0238">DNA-binding</keyword>
<dbReference type="PROSITE" id="PS00344">
    <property type="entry name" value="GATA_ZN_FINGER_1"/>
    <property type="match status" value="1"/>
</dbReference>
<evidence type="ECO:0000313" key="12">
    <source>
        <dbReference type="EMBL" id="PQQ15100.1"/>
    </source>
</evidence>
<evidence type="ECO:0000256" key="9">
    <source>
        <dbReference type="PROSITE-ProRule" id="PRU00094"/>
    </source>
</evidence>
<keyword evidence="2 9" id="KW-0863">Zinc-finger</keyword>
<dbReference type="GO" id="GO:0008270">
    <property type="term" value="F:zinc ion binding"/>
    <property type="evidence" value="ECO:0007669"/>
    <property type="project" value="UniProtKB-KW"/>
</dbReference>
<dbReference type="PROSITE" id="PS50114">
    <property type="entry name" value="GATA_ZN_FINGER_2"/>
    <property type="match status" value="1"/>
</dbReference>
<dbReference type="SUPFAM" id="SSF57716">
    <property type="entry name" value="Glucocorticoid receptor-like (DNA-binding domain)"/>
    <property type="match status" value="1"/>
</dbReference>
<dbReference type="GO" id="GO:0006355">
    <property type="term" value="P:regulation of DNA-templated transcription"/>
    <property type="evidence" value="ECO:0007669"/>
    <property type="project" value="InterPro"/>
</dbReference>
<name>A0A314Z8R7_PRUYE</name>
<dbReference type="SMART" id="SM00401">
    <property type="entry name" value="ZnF_GATA"/>
    <property type="match status" value="1"/>
</dbReference>
<dbReference type="InterPro" id="IPR000679">
    <property type="entry name" value="Znf_GATA"/>
</dbReference>
<comment type="function">
    <text evidence="8">Transcriptional regulator that specifically binds 5'-GATA-3' or 5'-GAT-3' motifs within gene promoters.</text>
</comment>
<evidence type="ECO:0000256" key="2">
    <source>
        <dbReference type="ARBA" id="ARBA00022771"/>
    </source>
</evidence>
<keyword evidence="3" id="KW-0862">Zinc</keyword>
<evidence type="ECO:0000256" key="4">
    <source>
        <dbReference type="ARBA" id="ARBA00023015"/>
    </source>
</evidence>
<dbReference type="GO" id="GO:0043565">
    <property type="term" value="F:sequence-specific DNA binding"/>
    <property type="evidence" value="ECO:0007669"/>
    <property type="project" value="InterPro"/>
</dbReference>
<dbReference type="PANTHER" id="PTHR47172:SF9">
    <property type="entry name" value="GATA TRANSCRIPTION FACTOR 23"/>
    <property type="match status" value="1"/>
</dbReference>
<evidence type="ECO:0000256" key="6">
    <source>
        <dbReference type="ARBA" id="ARBA00023163"/>
    </source>
</evidence>
<dbReference type="PANTHER" id="PTHR47172">
    <property type="entry name" value="OS01G0976800 PROTEIN"/>
    <property type="match status" value="1"/>
</dbReference>
<evidence type="ECO:0000256" key="1">
    <source>
        <dbReference type="ARBA" id="ARBA00022723"/>
    </source>
</evidence>
<dbReference type="CDD" id="cd00202">
    <property type="entry name" value="ZnF_GATA"/>
    <property type="match status" value="1"/>
</dbReference>
<evidence type="ECO:0000259" key="11">
    <source>
        <dbReference type="PROSITE" id="PS50114"/>
    </source>
</evidence>
<comment type="similarity">
    <text evidence="7">Belongs to the type IV zinc-finger family. Class B subfamily.</text>
</comment>
<keyword evidence="1" id="KW-0479">Metal-binding</keyword>
<protein>
    <submittedName>
        <fullName evidence="12">GATA transcription factor 23-like</fullName>
    </submittedName>
</protein>
<keyword evidence="4" id="KW-0805">Transcription regulation</keyword>
<organism evidence="12 13">
    <name type="scientific">Prunus yedoensis var. nudiflora</name>
    <dbReference type="NCBI Taxonomy" id="2094558"/>
    <lineage>
        <taxon>Eukaryota</taxon>
        <taxon>Viridiplantae</taxon>
        <taxon>Streptophyta</taxon>
        <taxon>Embryophyta</taxon>
        <taxon>Tracheophyta</taxon>
        <taxon>Spermatophyta</taxon>
        <taxon>Magnoliopsida</taxon>
        <taxon>eudicotyledons</taxon>
        <taxon>Gunneridae</taxon>
        <taxon>Pentapetalae</taxon>
        <taxon>rosids</taxon>
        <taxon>fabids</taxon>
        <taxon>Rosales</taxon>
        <taxon>Rosaceae</taxon>
        <taxon>Amygdaloideae</taxon>
        <taxon>Amygdaleae</taxon>
        <taxon>Prunus</taxon>
    </lineage>
</organism>
<dbReference type="Pfam" id="PF00320">
    <property type="entry name" value="GATA"/>
    <property type="match status" value="1"/>
</dbReference>
<feature type="compositionally biased region" description="Basic and acidic residues" evidence="10">
    <location>
        <begin position="1"/>
        <end position="12"/>
    </location>
</feature>
<proteinExistence type="inferred from homology"/>
<dbReference type="STRING" id="2094558.A0A314Z8R7"/>
<comment type="caution">
    <text evidence="12">The sequence shown here is derived from an EMBL/GenBank/DDBJ whole genome shotgun (WGS) entry which is preliminary data.</text>
</comment>
<dbReference type="OrthoDB" id="1160381at2759"/>
<keyword evidence="6" id="KW-0804">Transcription</keyword>
<dbReference type="EMBL" id="PJQY01000239">
    <property type="protein sequence ID" value="PQQ15100.1"/>
    <property type="molecule type" value="Genomic_DNA"/>
</dbReference>
<evidence type="ECO:0000256" key="8">
    <source>
        <dbReference type="ARBA" id="ARBA00037539"/>
    </source>
</evidence>
<reference evidence="12 13" key="1">
    <citation type="submission" date="2018-02" db="EMBL/GenBank/DDBJ databases">
        <title>Draft genome of wild Prunus yedoensis var. nudiflora.</title>
        <authorList>
            <person name="Baek S."/>
            <person name="Kim J.-H."/>
            <person name="Choi K."/>
            <person name="Kim G.-B."/>
            <person name="Cho A."/>
            <person name="Jang H."/>
            <person name="Shin C.-H."/>
            <person name="Yu H.-J."/>
            <person name="Mun J.-H."/>
        </authorList>
    </citation>
    <scope>NUCLEOTIDE SEQUENCE [LARGE SCALE GENOMIC DNA]</scope>
    <source>
        <strain evidence="13">cv. Jeju island</strain>
        <tissue evidence="12">Leaf</tissue>
    </source>
</reference>
<feature type="compositionally biased region" description="Polar residues" evidence="10">
    <location>
        <begin position="13"/>
        <end position="32"/>
    </location>
</feature>
<evidence type="ECO:0000256" key="3">
    <source>
        <dbReference type="ARBA" id="ARBA00022833"/>
    </source>
</evidence>
<keyword evidence="13" id="KW-1185">Reference proteome</keyword>
<dbReference type="AlphaFoldDB" id="A0A314Z8R7"/>
<evidence type="ECO:0000256" key="10">
    <source>
        <dbReference type="SAM" id="MobiDB-lite"/>
    </source>
</evidence>
<feature type="domain" description="GATA-type" evidence="11">
    <location>
        <begin position="19"/>
        <end position="55"/>
    </location>
</feature>
<dbReference type="Proteomes" id="UP000250321">
    <property type="component" value="Unassembled WGS sequence"/>
</dbReference>
<feature type="region of interest" description="Disordered" evidence="10">
    <location>
        <begin position="1"/>
        <end position="32"/>
    </location>
</feature>
<evidence type="ECO:0000313" key="13">
    <source>
        <dbReference type="Proteomes" id="UP000250321"/>
    </source>
</evidence>
<sequence>MDQRQKGSEAEHMNQSSIAPPSKSCTDCRTTTTPLWRGGPAGPRTLCNACGIKYRKRKRALVGLNKGATGTQRRKHKTIGDPLKLGLMSMEREMVEMVFHFHKRKLKEEEEAAILLMALSCSSGTGGAVYA</sequence>
<gene>
    <name evidence="12" type="ORF">Pyn_29841</name>
</gene>